<dbReference type="SUPFAM" id="SSF52799">
    <property type="entry name" value="(Phosphotyrosine protein) phosphatases II"/>
    <property type="match status" value="1"/>
</dbReference>
<sequence length="249" mass="28799">MPPVFGEQSNARTPSSDDVVDSGRYLAAMARFDLSTAMGRFRAHWHYFWADHAFLRLAFSNAHWLGPDLVRTNQPSPRQLAYWKKKGVKTVINLRGQRDEGYYWLEKEACERLGLTLIDAPLDSRDPPETDRIHRARRLFTTIEYPVLIHCKSGADRAGMMAVFYRHFHLGEPISVAMAELSKKYLHSREGLTGVLDYTLEKYVNEIEPHGISFIDWIDSPDYDPRAIRAEFKAGWWGTLLTEKLLKRE</sequence>
<protein>
    <submittedName>
        <fullName evidence="2">Protein tyrosine/serine phosphatase</fullName>
    </submittedName>
</protein>
<dbReference type="Pfam" id="PF22741">
    <property type="entry name" value="PTP-NADK"/>
    <property type="match status" value="1"/>
</dbReference>
<dbReference type="AlphaFoldDB" id="A0A7W6EY53"/>
<gene>
    <name evidence="2" type="ORF">GGR11_000079</name>
</gene>
<comment type="caution">
    <text evidence="2">The sequence shown here is derived from an EMBL/GenBank/DDBJ whole genome shotgun (WGS) entry which is preliminary data.</text>
</comment>
<accession>A0A7W6EY53</accession>
<proteinExistence type="predicted"/>
<dbReference type="Gene3D" id="3.90.190.10">
    <property type="entry name" value="Protein tyrosine phosphatase superfamily"/>
    <property type="match status" value="1"/>
</dbReference>
<dbReference type="EMBL" id="JACIDA010000001">
    <property type="protein sequence ID" value="MBB3870565.1"/>
    <property type="molecule type" value="Genomic_DNA"/>
</dbReference>
<evidence type="ECO:0000313" key="2">
    <source>
        <dbReference type="EMBL" id="MBB3870565.1"/>
    </source>
</evidence>
<dbReference type="Proteomes" id="UP000532936">
    <property type="component" value="Unassembled WGS sequence"/>
</dbReference>
<organism evidence="2 3">
    <name type="scientific">Brevundimonas mediterranea</name>
    <dbReference type="NCBI Taxonomy" id="74329"/>
    <lineage>
        <taxon>Bacteria</taxon>
        <taxon>Pseudomonadati</taxon>
        <taxon>Pseudomonadota</taxon>
        <taxon>Alphaproteobacteria</taxon>
        <taxon>Caulobacterales</taxon>
        <taxon>Caulobacteraceae</taxon>
        <taxon>Brevundimonas</taxon>
    </lineage>
</organism>
<dbReference type="InterPro" id="IPR029021">
    <property type="entry name" value="Prot-tyrosine_phosphatase-like"/>
</dbReference>
<feature type="domain" description="DSP-PTPase phosphatase fused to NAD+ Kinase" evidence="1">
    <location>
        <begin position="69"/>
        <end position="176"/>
    </location>
</feature>
<reference evidence="2 3" key="1">
    <citation type="submission" date="2020-08" db="EMBL/GenBank/DDBJ databases">
        <title>Genomic Encyclopedia of Type Strains, Phase IV (KMG-IV): sequencing the most valuable type-strain genomes for metagenomic binning, comparative biology and taxonomic classification.</title>
        <authorList>
            <person name="Goeker M."/>
        </authorList>
    </citation>
    <scope>NUCLEOTIDE SEQUENCE [LARGE SCALE GENOMIC DNA]</scope>
    <source>
        <strain evidence="2 3">DSM 14878</strain>
    </source>
</reference>
<dbReference type="InterPro" id="IPR055214">
    <property type="entry name" value="PTP-NADK"/>
</dbReference>
<name>A0A7W6EY53_9CAUL</name>
<evidence type="ECO:0000313" key="3">
    <source>
        <dbReference type="Proteomes" id="UP000532936"/>
    </source>
</evidence>
<evidence type="ECO:0000259" key="1">
    <source>
        <dbReference type="Pfam" id="PF22741"/>
    </source>
</evidence>